<feature type="domain" description="Replication-associated protein ORF2/G2P" evidence="2">
    <location>
        <begin position="217"/>
        <end position="288"/>
    </location>
</feature>
<dbReference type="InterPro" id="IPR056906">
    <property type="entry name" value="ORF2/G2P_dom"/>
</dbReference>
<reference evidence="3" key="2">
    <citation type="journal article" date="2018" name="J. Biosci. Bioeng.">
        <title>Isolation of two plasmids, pRET1100 and pRET1200, from Rhodococcus erythropolis IAM1400 and construction of a Rhodococcus-Escherichia coli shuttle vector.</title>
        <authorList>
            <person name="Yamamura E.-T."/>
        </authorList>
    </citation>
    <scope>NUCLEOTIDE SEQUENCE</scope>
    <source>
        <strain evidence="3">IAM 1400</strain>
        <plasmid evidence="3">pRET1100</plasmid>
    </source>
</reference>
<dbReference type="Pfam" id="PF23343">
    <property type="entry name" value="REP_ORF2-G2P"/>
    <property type="match status" value="1"/>
</dbReference>
<name>A0A2Z5TUT6_RHOER</name>
<dbReference type="AlphaFoldDB" id="A0A2Z5TUT6"/>
<evidence type="ECO:0000313" key="3">
    <source>
        <dbReference type="EMBL" id="BBA94281.1"/>
    </source>
</evidence>
<proteinExistence type="predicted"/>
<keyword evidence="3" id="KW-0614">Plasmid</keyword>
<sequence>MHFHDNAEVGQEGRTAVLSPLRGVAAKRDVSDDAAKRSRQARHAPGLVTSATTVRESLPAPETAGQGLAESVTADDFWSHSFPRADDVRGAAASFQSVANWDGREGPRPRFVVAPGVVRLEVCDLARRERTAERAYLAARARVDMAAARHNSPYDFDVDDEELAELASLQGLEDDDIGGWSAEREIVGWSARSRSRMILRMAELDWAPMMDLPGIPAMVTLTYPGDWLTVAPTGAEVKKHLQTFFKRFQRAWGIAWMGAWKMEFQSRGAPHFHLYMVPPHGKAGDSRKLRHDAELLKWEIARAEGEDPGRRPYFREAPSDGLKFRPWLSAVWADVVDHPDPKEKEKHVSAGTGVDYAEGTRGSDPKRLAVYFSKHGTFADKEYQHVVPAQWQKTGAGPGRFWGYRGLSPATAATEISWDEYLLLSRTLRRLSARTKIWDPALRGGSGGHRWTKAMMRRTVTRHRLDLVTGEILGTKTRKVRAPVKRFVRTSGYLCVNDGPALARTLSRLRTSCLS</sequence>
<geneLocation type="plasmid" evidence="3">
    <name>pRET1100</name>
</geneLocation>
<feature type="compositionally biased region" description="Basic and acidic residues" evidence="1">
    <location>
        <begin position="26"/>
        <end position="36"/>
    </location>
</feature>
<dbReference type="EMBL" id="LC331663">
    <property type="protein sequence ID" value="BBA94281.1"/>
    <property type="molecule type" value="Genomic_DNA"/>
</dbReference>
<reference evidence="3" key="1">
    <citation type="journal article" date="2018" name="Biosci. Biotechnol. Biochem.">
        <title>Construction of Rhodococcus expression vectors and expression of the aminoalcohol dehydrogenase gene in Rhodococcus erythropolis.</title>
        <authorList>
            <person name="Yamamura E.-T."/>
        </authorList>
    </citation>
    <scope>NUCLEOTIDE SEQUENCE</scope>
    <source>
        <strain evidence="3">IAM 1400</strain>
        <plasmid evidence="3">pRET1100</plasmid>
    </source>
</reference>
<feature type="region of interest" description="Disordered" evidence="1">
    <location>
        <begin position="341"/>
        <end position="360"/>
    </location>
</feature>
<accession>A0A2Z5TUT6</accession>
<protein>
    <submittedName>
        <fullName evidence="3">Putative replication protein</fullName>
    </submittedName>
</protein>
<evidence type="ECO:0000259" key="2">
    <source>
        <dbReference type="Pfam" id="PF23343"/>
    </source>
</evidence>
<evidence type="ECO:0000256" key="1">
    <source>
        <dbReference type="SAM" id="MobiDB-lite"/>
    </source>
</evidence>
<organism evidence="3">
    <name type="scientific">Rhodococcus erythropolis</name>
    <name type="common">Arthrobacter picolinophilus</name>
    <dbReference type="NCBI Taxonomy" id="1833"/>
    <lineage>
        <taxon>Bacteria</taxon>
        <taxon>Bacillati</taxon>
        <taxon>Actinomycetota</taxon>
        <taxon>Actinomycetes</taxon>
        <taxon>Mycobacteriales</taxon>
        <taxon>Nocardiaceae</taxon>
        <taxon>Rhodococcus</taxon>
        <taxon>Rhodococcus erythropolis group</taxon>
    </lineage>
</organism>
<feature type="region of interest" description="Disordered" evidence="1">
    <location>
        <begin position="25"/>
        <end position="69"/>
    </location>
</feature>
<gene>
    <name evidence="3" type="primary">repT</name>
</gene>